<evidence type="ECO:0000256" key="4">
    <source>
        <dbReference type="ARBA" id="ARBA00024433"/>
    </source>
</evidence>
<organism evidence="6 7">
    <name type="scientific">Nasonia vitripennis</name>
    <name type="common">Parasitic wasp</name>
    <dbReference type="NCBI Taxonomy" id="7425"/>
    <lineage>
        <taxon>Eukaryota</taxon>
        <taxon>Metazoa</taxon>
        <taxon>Ecdysozoa</taxon>
        <taxon>Arthropoda</taxon>
        <taxon>Hexapoda</taxon>
        <taxon>Insecta</taxon>
        <taxon>Pterygota</taxon>
        <taxon>Neoptera</taxon>
        <taxon>Endopterygota</taxon>
        <taxon>Hymenoptera</taxon>
        <taxon>Apocrita</taxon>
        <taxon>Proctotrupomorpha</taxon>
        <taxon>Chalcidoidea</taxon>
        <taxon>Pteromalidae</taxon>
        <taxon>Pteromalinae</taxon>
        <taxon>Nasonia</taxon>
    </lineage>
</organism>
<dbReference type="SUPFAM" id="SSF52058">
    <property type="entry name" value="L domain-like"/>
    <property type="match status" value="1"/>
</dbReference>
<dbReference type="Gene3D" id="3.80.10.10">
    <property type="entry name" value="Ribonuclease Inhibitor"/>
    <property type="match status" value="2"/>
</dbReference>
<dbReference type="Proteomes" id="UP000002358">
    <property type="component" value="Chromosome 4"/>
</dbReference>
<feature type="region of interest" description="Disordered" evidence="5">
    <location>
        <begin position="498"/>
        <end position="529"/>
    </location>
</feature>
<evidence type="ECO:0000256" key="3">
    <source>
        <dbReference type="ARBA" id="ARBA00022737"/>
    </source>
</evidence>
<feature type="compositionally biased region" description="Polar residues" evidence="5">
    <location>
        <begin position="587"/>
        <end position="611"/>
    </location>
</feature>
<dbReference type="RefSeq" id="XP_008205582.2">
    <property type="nucleotide sequence ID" value="XM_008207360.4"/>
</dbReference>
<dbReference type="SMART" id="SM00369">
    <property type="entry name" value="LRR_TYP"/>
    <property type="match status" value="5"/>
</dbReference>
<dbReference type="InParanoid" id="A0A7M7HAI5"/>
<evidence type="ECO:0000256" key="1">
    <source>
        <dbReference type="ARBA" id="ARBA00003843"/>
    </source>
</evidence>
<dbReference type="SMART" id="SM00365">
    <property type="entry name" value="LRR_SD22"/>
    <property type="match status" value="6"/>
</dbReference>
<dbReference type="AlphaFoldDB" id="A0A7M7HAI5"/>
<reference evidence="6" key="1">
    <citation type="submission" date="2021-01" db="UniProtKB">
        <authorList>
            <consortium name="EnsemblMetazoa"/>
        </authorList>
    </citation>
    <scope>IDENTIFICATION</scope>
</reference>
<name>A0A7M7HAI5_NASVI</name>
<dbReference type="PANTHER" id="PTHR45973">
    <property type="entry name" value="PROTEIN PHOSPHATASE 1 REGULATORY SUBUNIT SDS22-RELATED"/>
    <property type="match status" value="1"/>
</dbReference>
<dbReference type="InterPro" id="IPR032675">
    <property type="entry name" value="LRR_dom_sf"/>
</dbReference>
<dbReference type="EnsemblMetazoa" id="XM_008207360">
    <property type="protein sequence ID" value="XP_008205582"/>
    <property type="gene ID" value="LOC100121149"/>
</dbReference>
<sequence length="957" mass="107579">MFLELLGCVMPISSTNTSTSKRKTSLYRRGKSAQVSNKEDCKESQFLTIAPALPVLSGAPVLQKLSKRSFSTFGSTSSSCQAENDQVGGCNVVALQQTEEGKAVVASRSAAEREKNPDRICLDRRGLTTFPKIIDEPKLRLISLQHNLISKIEREHLTQLTRLVFLDLYDNQIDRFCNFDSLENLRVLLMGKNRIKKIEGLKGLTKLEVLDLHGNQIMQVSGLEELNLLKVLNLAGNNIKIIGYCDFQGLSSLKELNLRRNKIKKLLGFENTPQLQKLYLSFNDIQKIEDMGSIAKALQIREVTIDNNPVCSTAECLHFLVSYLPNLQVLSMMQVNEQIRRTAMAWRTSKEQSNSAFLDLSTQVCVNVRREEVISNAKTNWELLRTQAKCFNSNASKMNTIKSDHLRGFTFQAQSNAVDVSKLKSLNRSKSKDFGSLSLINESVEGKKNYRKRSSSSDNLLLKIGTTNSVDALDFKLPPILVPIIDNLTNNQSSGNSVISTKANSCTQDCSDSSSSEESSESHQSLKSGLRSHLLVKTNGRAMSMDGDLTSIDQALIIQNNKIFQDANAFKQDSQIKVRDFIDNKSLQNSSTQESESEYPSNKSVTNRTKFNSASKGSSLDSNKSLLGDSSSSSISSTDKSRISSAHCKKMVYYRSNRAATARAKHKAIPIPSPPPHPLPPKEREQGGDYLLEIVGRCLNIYGQGALRFIDKQWDLTKANEINFVKFNYVHFNGIAAILNKLKHRFPNAEHFFFKETNISHLGQLNALAEAQGLNSIQIEAEGNPIISKNWKVYAIFRLAHWGLQIVNGTQITEENINVANQEYSGLIDIVMWSLPESLLQPLLHRLHLERVQKQNGEQITAKQFLFNSDPALRNVVAKEALQWRRGNVTQDDLIWRHKGKIHLSHSIEQTVNAIQKLQILNTEWSSILHELVYNILDDYSDMCGYMKRCMRDLEKN</sequence>
<dbReference type="GeneID" id="100121149"/>
<keyword evidence="2" id="KW-0433">Leucine-rich repeat</keyword>
<dbReference type="PROSITE" id="PS51450">
    <property type="entry name" value="LRR"/>
    <property type="match status" value="5"/>
</dbReference>
<keyword evidence="3" id="KW-0677">Repeat</keyword>
<dbReference type="PANTHER" id="PTHR45973:SF8">
    <property type="entry name" value="LEUCINE-RICH REPEAT-CONTAINING PROTEIN 49"/>
    <property type="match status" value="1"/>
</dbReference>
<dbReference type="KEGG" id="nvi:100121149"/>
<dbReference type="OrthoDB" id="1939344at2759"/>
<accession>A0A7M7HAI5</accession>
<dbReference type="Pfam" id="PF12799">
    <property type="entry name" value="LRR_4"/>
    <property type="match status" value="1"/>
</dbReference>
<evidence type="ECO:0000313" key="7">
    <source>
        <dbReference type="Proteomes" id="UP000002358"/>
    </source>
</evidence>
<dbReference type="Pfam" id="PF13855">
    <property type="entry name" value="LRR_8"/>
    <property type="match status" value="1"/>
</dbReference>
<proteinExistence type="predicted"/>
<comment type="function">
    <text evidence="1">Cilium-specific protein required for cilia structures.</text>
</comment>
<feature type="compositionally biased region" description="Polar residues" evidence="5">
    <location>
        <begin position="498"/>
        <end position="510"/>
    </location>
</feature>
<dbReference type="InterPro" id="IPR003591">
    <property type="entry name" value="Leu-rich_rpt_typical-subtyp"/>
</dbReference>
<feature type="region of interest" description="Disordered" evidence="5">
    <location>
        <begin position="587"/>
        <end position="641"/>
    </location>
</feature>
<protein>
    <recommendedName>
        <fullName evidence="4">Dynein axonemal assembly factor 1 homolog</fullName>
    </recommendedName>
</protein>
<dbReference type="InterPro" id="IPR025875">
    <property type="entry name" value="Leu-rich_rpt_4"/>
</dbReference>
<keyword evidence="7" id="KW-1185">Reference proteome</keyword>
<evidence type="ECO:0000313" key="6">
    <source>
        <dbReference type="EnsemblMetazoa" id="XP_008205582"/>
    </source>
</evidence>
<dbReference type="InterPro" id="IPR001611">
    <property type="entry name" value="Leu-rich_rpt"/>
</dbReference>
<feature type="compositionally biased region" description="Low complexity" evidence="5">
    <location>
        <begin position="612"/>
        <end position="641"/>
    </location>
</feature>
<evidence type="ECO:0000256" key="2">
    <source>
        <dbReference type="ARBA" id="ARBA00022614"/>
    </source>
</evidence>
<dbReference type="SMR" id="A0A7M7HAI5"/>
<dbReference type="InterPro" id="IPR050576">
    <property type="entry name" value="Cilia_flagella_integrity"/>
</dbReference>
<evidence type="ECO:0000256" key="5">
    <source>
        <dbReference type="SAM" id="MobiDB-lite"/>
    </source>
</evidence>